<dbReference type="InterPro" id="IPR035421">
    <property type="entry name" value="Terminase_6C"/>
</dbReference>
<organism evidence="3 4">
    <name type="scientific">Pontibacter burrus</name>
    <dbReference type="NCBI Taxonomy" id="2704466"/>
    <lineage>
        <taxon>Bacteria</taxon>
        <taxon>Pseudomonadati</taxon>
        <taxon>Bacteroidota</taxon>
        <taxon>Cytophagia</taxon>
        <taxon>Cytophagales</taxon>
        <taxon>Hymenobacteraceae</taxon>
        <taxon>Pontibacter</taxon>
    </lineage>
</organism>
<reference evidence="3 4" key="1">
    <citation type="submission" date="2020-02" db="EMBL/GenBank/DDBJ databases">
        <authorList>
            <person name="Kim M.K."/>
        </authorList>
    </citation>
    <scope>NUCLEOTIDE SEQUENCE [LARGE SCALE GENOMIC DNA]</scope>
    <source>
        <strain evidence="3 4">BT327</strain>
    </source>
</reference>
<dbReference type="NCBIfam" id="TIGR01630">
    <property type="entry name" value="psiM2_ORF9"/>
    <property type="match status" value="1"/>
</dbReference>
<dbReference type="InterPro" id="IPR006517">
    <property type="entry name" value="Phage_terminase_lsu-like_C"/>
</dbReference>
<keyword evidence="1" id="KW-1188">Viral release from host cell</keyword>
<dbReference type="Proteomes" id="UP000474777">
    <property type="component" value="Unassembled WGS sequence"/>
</dbReference>
<accession>A0A6B3LM79</accession>
<dbReference type="Pfam" id="PF17289">
    <property type="entry name" value="Terminase_6C"/>
    <property type="match status" value="1"/>
</dbReference>
<evidence type="ECO:0000313" key="4">
    <source>
        <dbReference type="Proteomes" id="UP000474777"/>
    </source>
</evidence>
<keyword evidence="4" id="KW-1185">Reference proteome</keyword>
<dbReference type="AlphaFoldDB" id="A0A6B3LM79"/>
<evidence type="ECO:0000259" key="2">
    <source>
        <dbReference type="Pfam" id="PF17289"/>
    </source>
</evidence>
<gene>
    <name evidence="3" type="primary">terL</name>
    <name evidence="3" type="ORF">GXP69_00585</name>
</gene>
<protein>
    <submittedName>
        <fullName evidence="3">Phage terminase large subunit</fullName>
    </submittedName>
</protein>
<sequence>MEESRSSFDTAINAALCKASFYEFFLEFWDTIEAVELVPNWHIRFICDELQKVYETWAKGLPQDDVIINVPPGSSKSTIVTQLFPAWLWVKDPSIRLISSSYAADLSIAHAVKTRDCLKSDKFQAFYPGLIEFKKDSDGKSAFKNTRKGERFTTSTGGRVTGMHGDFIINDDPINPEEAESAKARETANRFSGTTLSTRKTNKKRTVTIMVMQRLHELDPTGDWLKKKKSINHICLPGELSEQVKPERVRQYYVNGLLDANRLDRSALDKLKEDLGSYGYAGQIGQTPTPDGGGKLKKAWFGRIGWEEFQKRTLGRQVIWHFDADTAYTKDQKNDPTAMMASCYIEPTLYIRDVQEAWLEFPELIKELPAFVKRNGYSNLSKLHIEPKASGKSTIQTLKRETSLNIVEAPTPEVDKVTRVNGIAPFVEAGRVVLIDGSWNDNFLGQCAAFPLAAHDDMVDDLVQAVNRIHQPVKRIKAKTVRR</sequence>
<proteinExistence type="predicted"/>
<dbReference type="EMBL" id="JAAGWD010000001">
    <property type="protein sequence ID" value="NEM96175.1"/>
    <property type="molecule type" value="Genomic_DNA"/>
</dbReference>
<evidence type="ECO:0000313" key="3">
    <source>
        <dbReference type="EMBL" id="NEM96175.1"/>
    </source>
</evidence>
<comment type="caution">
    <text evidence="3">The sequence shown here is derived from an EMBL/GenBank/DDBJ whole genome shotgun (WGS) entry which is preliminary data.</text>
</comment>
<feature type="domain" description="Terminase large subunit gp17-like C-terminal" evidence="2">
    <location>
        <begin position="379"/>
        <end position="467"/>
    </location>
</feature>
<evidence type="ECO:0000256" key="1">
    <source>
        <dbReference type="ARBA" id="ARBA00022612"/>
    </source>
</evidence>
<dbReference type="RefSeq" id="WP_163910951.1">
    <property type="nucleotide sequence ID" value="NZ_JAAGWD010000001.1"/>
</dbReference>
<name>A0A6B3LM79_9BACT</name>